<dbReference type="InterPro" id="IPR001623">
    <property type="entry name" value="DnaJ_domain"/>
</dbReference>
<organism evidence="3 4">
    <name type="scientific">Vibrio viridaestus</name>
    <dbReference type="NCBI Taxonomy" id="2487322"/>
    <lineage>
        <taxon>Bacteria</taxon>
        <taxon>Pseudomonadati</taxon>
        <taxon>Pseudomonadota</taxon>
        <taxon>Gammaproteobacteria</taxon>
        <taxon>Vibrionales</taxon>
        <taxon>Vibrionaceae</taxon>
        <taxon>Vibrio</taxon>
    </lineage>
</organism>
<comment type="caution">
    <text evidence="3">The sequence shown here is derived from an EMBL/GenBank/DDBJ whole genome shotgun (WGS) entry which is preliminary data.</text>
</comment>
<keyword evidence="4" id="KW-1185">Reference proteome</keyword>
<keyword evidence="1" id="KW-0143">Chaperone</keyword>
<evidence type="ECO:0000313" key="3">
    <source>
        <dbReference type="EMBL" id="RQW64802.1"/>
    </source>
</evidence>
<dbReference type="AlphaFoldDB" id="A0A3N9U530"/>
<evidence type="ECO:0000313" key="4">
    <source>
        <dbReference type="Proteomes" id="UP000281112"/>
    </source>
</evidence>
<evidence type="ECO:0000259" key="2">
    <source>
        <dbReference type="PROSITE" id="PS50076"/>
    </source>
</evidence>
<accession>A0A3N9U530</accession>
<reference evidence="3 4" key="1">
    <citation type="submission" date="2018-11" db="EMBL/GenBank/DDBJ databases">
        <title>Vibrio LJC006 sp. nov., isolated from seawater during the bloom of the enteromorpha.</title>
        <authorList>
            <person name="Liang J."/>
        </authorList>
    </citation>
    <scope>NUCLEOTIDE SEQUENCE [LARGE SCALE GENOMIC DNA]</scope>
    <source>
        <strain evidence="3 4">LJC006</strain>
    </source>
</reference>
<dbReference type="EMBL" id="RJVQ01000001">
    <property type="protein sequence ID" value="RQW64802.1"/>
    <property type="molecule type" value="Genomic_DNA"/>
</dbReference>
<dbReference type="Proteomes" id="UP000281112">
    <property type="component" value="Unassembled WGS sequence"/>
</dbReference>
<dbReference type="Pfam" id="PF12339">
    <property type="entry name" value="DNAJ_related"/>
    <property type="match status" value="1"/>
</dbReference>
<dbReference type="PROSITE" id="PS50076">
    <property type="entry name" value="DNAJ_2"/>
    <property type="match status" value="1"/>
</dbReference>
<dbReference type="InterPro" id="IPR036869">
    <property type="entry name" value="J_dom_sf"/>
</dbReference>
<feature type="domain" description="J" evidence="2">
    <location>
        <begin position="154"/>
        <end position="207"/>
    </location>
</feature>
<dbReference type="OrthoDB" id="581986at2"/>
<dbReference type="Gene3D" id="1.10.287.110">
    <property type="entry name" value="DnaJ domain"/>
    <property type="match status" value="1"/>
</dbReference>
<gene>
    <name evidence="3" type="ORF">EES38_01810</name>
</gene>
<dbReference type="CDD" id="cd06257">
    <property type="entry name" value="DnaJ"/>
    <property type="match status" value="1"/>
</dbReference>
<dbReference type="InterPro" id="IPR021059">
    <property type="entry name" value="DnaJ-related_N"/>
</dbReference>
<dbReference type="RefSeq" id="WP_124935451.1">
    <property type="nucleotide sequence ID" value="NZ_RJVQ01000001.1"/>
</dbReference>
<dbReference type="Pfam" id="PF00226">
    <property type="entry name" value="DnaJ"/>
    <property type="match status" value="1"/>
</dbReference>
<name>A0A3N9U530_9VIBR</name>
<proteinExistence type="predicted"/>
<sequence>MQDNAIVYSDTSSFDNPLIWPIFEVLKSTRDAWKVHTLSQRLHELGYVSTLDEIPEKDVFKRNFLIMNGLYQLQEILIPEYWLQVEAMNIQLFGSVHSSRTDIDTHDPLREYYLEWQNYDATEGEVKRLLNEFWKHYQRYVGSSGAELSIDRKRALELFELDSQATSEEIRKRWRKLALKWHPDRSGGNSETFRVLCEAWNLLRVSD</sequence>
<dbReference type="SMART" id="SM00271">
    <property type="entry name" value="DnaJ"/>
    <property type="match status" value="1"/>
</dbReference>
<protein>
    <submittedName>
        <fullName evidence="3">Molecular chaperone DnaJ</fullName>
    </submittedName>
</protein>
<evidence type="ECO:0000256" key="1">
    <source>
        <dbReference type="ARBA" id="ARBA00023186"/>
    </source>
</evidence>
<dbReference type="SUPFAM" id="SSF46565">
    <property type="entry name" value="Chaperone J-domain"/>
    <property type="match status" value="1"/>
</dbReference>